<dbReference type="Gene3D" id="3.90.650.10">
    <property type="entry name" value="PurM-like C-terminal domain"/>
    <property type="match status" value="1"/>
</dbReference>
<dbReference type="AlphaFoldDB" id="A0A7D5LDK0"/>
<dbReference type="KEGG" id="halu:HUG12_17540"/>
<name>A0A7D5LDK0_9EURY</name>
<dbReference type="InterPro" id="IPR036676">
    <property type="entry name" value="PurM-like_C_sf"/>
</dbReference>
<evidence type="ECO:0000313" key="1">
    <source>
        <dbReference type="EMBL" id="QLG63435.1"/>
    </source>
</evidence>
<reference evidence="1 2" key="1">
    <citation type="submission" date="2020-06" db="EMBL/GenBank/DDBJ databases">
        <title>NJ-3-1, isolated from saline soil.</title>
        <authorList>
            <person name="Cui H.L."/>
            <person name="Shi X."/>
        </authorList>
    </citation>
    <scope>NUCLEOTIDE SEQUENCE [LARGE SCALE GENOMIC DNA]</scope>
    <source>
        <strain evidence="1 2">NJ-3-1</strain>
    </source>
</reference>
<dbReference type="EMBL" id="CP058579">
    <property type="protein sequence ID" value="QLG63435.1"/>
    <property type="molecule type" value="Genomic_DNA"/>
</dbReference>
<keyword evidence="2" id="KW-1185">Reference proteome</keyword>
<accession>A0A7D5LDK0</accession>
<dbReference type="RefSeq" id="WP_179270019.1">
    <property type="nucleotide sequence ID" value="NZ_CP058579.1"/>
</dbReference>
<gene>
    <name evidence="1" type="ORF">HUG12_17540</name>
</gene>
<dbReference type="GeneID" id="56039301"/>
<dbReference type="OrthoDB" id="6643at2157"/>
<organism evidence="1 2">
    <name type="scientific">Halorarum salinum</name>
    <dbReference type="NCBI Taxonomy" id="2743089"/>
    <lineage>
        <taxon>Archaea</taxon>
        <taxon>Methanobacteriati</taxon>
        <taxon>Methanobacteriota</taxon>
        <taxon>Stenosarchaea group</taxon>
        <taxon>Halobacteria</taxon>
        <taxon>Halobacteriales</taxon>
        <taxon>Haloferacaceae</taxon>
        <taxon>Halorarum</taxon>
    </lineage>
</organism>
<evidence type="ECO:0000313" key="2">
    <source>
        <dbReference type="Proteomes" id="UP000509626"/>
    </source>
</evidence>
<dbReference type="Proteomes" id="UP000509626">
    <property type="component" value="Chromosome"/>
</dbReference>
<proteinExistence type="predicted"/>
<sequence>MARGVNREAAVRCGCAGKTPLDRVVLPARERIRSRLSDTSVSLGPDRDAALLPRHDRIESDAEAVALNGRAPTGPTDGGETWSLAAAFAGDRLADPERFSEAVGEAYAALDGRPVTVGKGHAVQVPGADDGALWLEHLRPRGPRRDGVLAANVDAIHGFPGLSPAESLRIAILNACNDLHAVGAVADREVRPLVAAPRRELPADASVATWAADSVPVDATALPPATVEHDGEGWLFGASVRAVALRAPATPSLEPGFGVLLTRPLGGLALYAHGVASDDGEFRERGLERLRTDTRPIAEALAPFRPDPGEPFDPDRHVARVTDVSGEGVAGIGRVVADAGRSLRVEALPPLPGVDEIADAWTVPDVTVETNGPLAVVARPGVLDRVADRLGEIPGSRPRRLGTIARDGPRLSAAPGCEAARYVERAARWDGEPGERDSA</sequence>
<protein>
    <submittedName>
        <fullName evidence="1">Uncharacterized protein</fullName>
    </submittedName>
</protein>